<name>G0W4T1_NAUDC</name>
<dbReference type="Pfam" id="PF00610">
    <property type="entry name" value="DEP"/>
    <property type="match status" value="1"/>
</dbReference>
<sequence>MTSFADSFWSADLLSGLQALFDRLAVGCDSSDHFIQLFASRMQIEVLYGRQLYDVQKGIDNTDYGEDYSTTDEALRKIITGMEQEGDQHLNIASNIQTLVLEPFSKWCSEHRERIKYSENILIDNVKNYQKSKKYVQKLEKVYYNSCKNLESFKRTNFNDEELSKALGHLTLQKELEASLHNEKEHQNFATIDSITFDYKTMREVIKEILVKLPKSEYKLPLINYTLTNTNSGKEITNFLLKHLSLKDLDQAEIFGQELLNIGFIKYCNGVGTTFVNSKKFVYQWKDYAYKFADLSEQNKNNGLELNYLQGLASKLPMVPTVSSSPSNTSTVTKSGPAEANFPLNEKLDISEDEKKLFKLLDEVEKSDKIYHEESFKMDSLRCSIEELMIDHLSFMEKCESDRLKAIKKATIDFCSTLGNKISIIKLHVDAILEASEAIDPAVDLLTLISNYKTGIFKPQAITYNNYYNPGIYQNFGVDLETRCRLDGKVVPLIVSAMLLYMDSIYPDLANDKVRTSIWISPVKLSSTHKLRRLLNEKQFKDEYEIIELFNNGSFEAGTIASALKIYLLELPEPLISSDSLDVLKLLYSKFSTSSLPGDNREKAISNSTNADGASNMSSSAGEENSQMDVGIESKRIMALSTTLSSLGKPYLATLDAITRHFYRLIKILRMGKDGDQIAEDFTKEISKEFASCLLHSSIHDGNDLGYKIFHDLLTYKKQILKNLKRSST</sequence>
<dbReference type="SMART" id="SM00324">
    <property type="entry name" value="RhoGAP"/>
    <property type="match status" value="1"/>
</dbReference>
<feature type="region of interest" description="Disordered" evidence="2">
    <location>
        <begin position="596"/>
        <end position="626"/>
    </location>
</feature>
<dbReference type="InterPro" id="IPR031160">
    <property type="entry name" value="F_BAR_dom"/>
</dbReference>
<dbReference type="Proteomes" id="UP000000689">
    <property type="component" value="Chromosome 1"/>
</dbReference>
<dbReference type="Gene3D" id="1.10.555.10">
    <property type="entry name" value="Rho GTPase activation protein"/>
    <property type="match status" value="1"/>
</dbReference>
<dbReference type="HOGENOM" id="CLU_008201_1_0_1"/>
<dbReference type="PROSITE" id="PS50186">
    <property type="entry name" value="DEP"/>
    <property type="match status" value="1"/>
</dbReference>
<dbReference type="PROSITE" id="PS51741">
    <property type="entry name" value="F_BAR"/>
    <property type="match status" value="1"/>
</dbReference>
<dbReference type="GO" id="GO:0005886">
    <property type="term" value="C:plasma membrane"/>
    <property type="evidence" value="ECO:0007669"/>
    <property type="project" value="TreeGrafter"/>
</dbReference>
<dbReference type="InterPro" id="IPR036390">
    <property type="entry name" value="WH_DNA-bd_sf"/>
</dbReference>
<gene>
    <name evidence="6" type="primary">NDAI0A06650</name>
    <name evidence="6" type="ordered locus">NDAI_0A06650</name>
</gene>
<feature type="domain" description="Rho-GAP" evidence="4">
    <location>
        <begin position="478"/>
        <end position="721"/>
    </location>
</feature>
<dbReference type="GeneID" id="11493948"/>
<dbReference type="SUPFAM" id="SSF46785">
    <property type="entry name" value="Winged helix' DNA-binding domain"/>
    <property type="match status" value="1"/>
</dbReference>
<dbReference type="GO" id="GO:0007264">
    <property type="term" value="P:small GTPase-mediated signal transduction"/>
    <property type="evidence" value="ECO:0007669"/>
    <property type="project" value="EnsemblFungi"/>
</dbReference>
<dbReference type="RefSeq" id="XP_003668062.1">
    <property type="nucleotide sequence ID" value="XM_003668014.1"/>
</dbReference>
<dbReference type="GO" id="GO:0005737">
    <property type="term" value="C:cytoplasm"/>
    <property type="evidence" value="ECO:0007669"/>
    <property type="project" value="TreeGrafter"/>
</dbReference>
<evidence type="ECO:0000313" key="7">
    <source>
        <dbReference type="Proteomes" id="UP000000689"/>
    </source>
</evidence>
<dbReference type="SMART" id="SM00049">
    <property type="entry name" value="DEP"/>
    <property type="match status" value="1"/>
</dbReference>
<dbReference type="InterPro" id="IPR000198">
    <property type="entry name" value="RhoGAP_dom"/>
</dbReference>
<dbReference type="SMART" id="SM00055">
    <property type="entry name" value="FCH"/>
    <property type="match status" value="1"/>
</dbReference>
<dbReference type="PROSITE" id="PS50238">
    <property type="entry name" value="RHOGAP"/>
    <property type="match status" value="1"/>
</dbReference>
<dbReference type="InterPro" id="IPR008936">
    <property type="entry name" value="Rho_GTPase_activation_prot"/>
</dbReference>
<dbReference type="PANTHER" id="PTHR23065:SF17">
    <property type="entry name" value="RHO-GTPASE-ACTIVATING PROTEIN RGD2"/>
    <property type="match status" value="1"/>
</dbReference>
<reference evidence="6 7" key="1">
    <citation type="journal article" date="2011" name="Proc. Natl. Acad. Sci. U.S.A.">
        <title>Evolutionary erosion of yeast sex chromosomes by mating-type switching accidents.</title>
        <authorList>
            <person name="Gordon J.L."/>
            <person name="Armisen D."/>
            <person name="Proux-Wera E."/>
            <person name="Oheigeartaigh S.S."/>
            <person name="Byrne K.P."/>
            <person name="Wolfe K.H."/>
        </authorList>
    </citation>
    <scope>NUCLEOTIDE SEQUENCE [LARGE SCALE GENOMIC DNA]</scope>
    <source>
        <strain evidence="7">ATCC 10597 / BCRC 20456 / CBS 421 / NBRC 0211 / NRRL Y-12639</strain>
    </source>
</reference>
<keyword evidence="7" id="KW-1185">Reference proteome</keyword>
<dbReference type="OMA" id="RKTWIYE"/>
<dbReference type="EMBL" id="HE580267">
    <property type="protein sequence ID" value="CCD22819.1"/>
    <property type="molecule type" value="Genomic_DNA"/>
</dbReference>
<proteinExistence type="predicted"/>
<dbReference type="Pfam" id="PF00611">
    <property type="entry name" value="FCH"/>
    <property type="match status" value="1"/>
</dbReference>
<protein>
    <recommendedName>
        <fullName evidence="8">Rho-GAP domain-containing protein</fullName>
    </recommendedName>
</protein>
<dbReference type="eggNOG" id="ENOG502QQWB">
    <property type="taxonomic scope" value="Eukaryota"/>
</dbReference>
<dbReference type="STRING" id="1071378.G0W4T1"/>
<dbReference type="InterPro" id="IPR027267">
    <property type="entry name" value="AH/BAR_dom_sf"/>
</dbReference>
<evidence type="ECO:0008006" key="8">
    <source>
        <dbReference type="Google" id="ProtNLM"/>
    </source>
</evidence>
<evidence type="ECO:0000259" key="4">
    <source>
        <dbReference type="PROSITE" id="PS50238"/>
    </source>
</evidence>
<dbReference type="OrthoDB" id="2155291at2759"/>
<dbReference type="Gene3D" id="1.20.1270.60">
    <property type="entry name" value="Arfaptin homology (AH) domain/BAR domain"/>
    <property type="match status" value="2"/>
</dbReference>
<evidence type="ECO:0000256" key="1">
    <source>
        <dbReference type="PROSITE-ProRule" id="PRU01077"/>
    </source>
</evidence>
<dbReference type="GO" id="GO:0007010">
    <property type="term" value="P:cytoskeleton organization"/>
    <property type="evidence" value="ECO:0007669"/>
    <property type="project" value="TreeGrafter"/>
</dbReference>
<evidence type="ECO:0000313" key="6">
    <source>
        <dbReference type="EMBL" id="CCD22819.1"/>
    </source>
</evidence>
<dbReference type="CDD" id="cd04399">
    <property type="entry name" value="RhoGAP_fRGD2"/>
    <property type="match status" value="1"/>
</dbReference>
<dbReference type="GO" id="GO:0005096">
    <property type="term" value="F:GTPase activator activity"/>
    <property type="evidence" value="ECO:0007669"/>
    <property type="project" value="EnsemblFungi"/>
</dbReference>
<accession>G0W4T1</accession>
<dbReference type="SUPFAM" id="SSF48350">
    <property type="entry name" value="GTPase activation domain, GAP"/>
    <property type="match status" value="1"/>
</dbReference>
<evidence type="ECO:0000259" key="5">
    <source>
        <dbReference type="PROSITE" id="PS51741"/>
    </source>
</evidence>
<evidence type="ECO:0000256" key="2">
    <source>
        <dbReference type="SAM" id="MobiDB-lite"/>
    </source>
</evidence>
<keyword evidence="1" id="KW-0175">Coiled coil</keyword>
<dbReference type="InterPro" id="IPR000591">
    <property type="entry name" value="DEP_dom"/>
</dbReference>
<dbReference type="GO" id="GO:0000935">
    <property type="term" value="C:division septum"/>
    <property type="evidence" value="ECO:0007669"/>
    <property type="project" value="TreeGrafter"/>
</dbReference>
<organism evidence="6 7">
    <name type="scientific">Naumovozyma dairenensis (strain ATCC 10597 / BCRC 20456 / CBS 421 / NBRC 0211 / NRRL Y-12639)</name>
    <name type="common">Saccharomyces dairenensis</name>
    <dbReference type="NCBI Taxonomy" id="1071378"/>
    <lineage>
        <taxon>Eukaryota</taxon>
        <taxon>Fungi</taxon>
        <taxon>Dikarya</taxon>
        <taxon>Ascomycota</taxon>
        <taxon>Saccharomycotina</taxon>
        <taxon>Saccharomycetes</taxon>
        <taxon>Saccharomycetales</taxon>
        <taxon>Saccharomycetaceae</taxon>
        <taxon>Naumovozyma</taxon>
    </lineage>
</organism>
<feature type="domain" description="F-BAR" evidence="5">
    <location>
        <begin position="2"/>
        <end position="444"/>
    </location>
</feature>
<dbReference type="KEGG" id="ndi:NDAI_0A06650"/>
<dbReference type="AlphaFoldDB" id="G0W4T1"/>
<evidence type="ECO:0000259" key="3">
    <source>
        <dbReference type="PROSITE" id="PS50186"/>
    </source>
</evidence>
<dbReference type="SUPFAM" id="SSF103657">
    <property type="entry name" value="BAR/IMD domain-like"/>
    <property type="match status" value="1"/>
</dbReference>
<dbReference type="InterPro" id="IPR001060">
    <property type="entry name" value="FCH_dom"/>
</dbReference>
<dbReference type="PANTHER" id="PTHR23065">
    <property type="entry name" value="PROLINE-SERINE-THREONINE PHOSPHATASE INTERACTING PROTEIN 1"/>
    <property type="match status" value="1"/>
</dbReference>
<feature type="domain" description="DEP" evidence="3">
    <location>
        <begin position="214"/>
        <end position="294"/>
    </location>
</feature>
<feature type="compositionally biased region" description="Polar residues" evidence="2">
    <location>
        <begin position="605"/>
        <end position="626"/>
    </location>
</feature>